<keyword evidence="2" id="KW-0732">Signal</keyword>
<proteinExistence type="predicted"/>
<feature type="chain" id="PRO_5025558146" description="Reverse transcriptase domain-containing protein" evidence="2">
    <location>
        <begin position="29"/>
        <end position="169"/>
    </location>
</feature>
<evidence type="ECO:0000256" key="1">
    <source>
        <dbReference type="SAM" id="MobiDB-lite"/>
    </source>
</evidence>
<comment type="caution">
    <text evidence="3">The sequence shown here is derived from an EMBL/GenBank/DDBJ whole genome shotgun (WGS) entry which is preliminary data.</text>
</comment>
<gene>
    <name evidence="3" type="ORF">Tci_548208</name>
</gene>
<organism evidence="3">
    <name type="scientific">Tanacetum cinerariifolium</name>
    <name type="common">Dalmatian daisy</name>
    <name type="synonym">Chrysanthemum cinerariifolium</name>
    <dbReference type="NCBI Taxonomy" id="118510"/>
    <lineage>
        <taxon>Eukaryota</taxon>
        <taxon>Viridiplantae</taxon>
        <taxon>Streptophyta</taxon>
        <taxon>Embryophyta</taxon>
        <taxon>Tracheophyta</taxon>
        <taxon>Spermatophyta</taxon>
        <taxon>Magnoliopsida</taxon>
        <taxon>eudicotyledons</taxon>
        <taxon>Gunneridae</taxon>
        <taxon>Pentapetalae</taxon>
        <taxon>asterids</taxon>
        <taxon>campanulids</taxon>
        <taxon>Asterales</taxon>
        <taxon>Asteraceae</taxon>
        <taxon>Asteroideae</taxon>
        <taxon>Anthemideae</taxon>
        <taxon>Anthemidinae</taxon>
        <taxon>Tanacetum</taxon>
    </lineage>
</organism>
<feature type="compositionally biased region" description="Polar residues" evidence="1">
    <location>
        <begin position="141"/>
        <end position="158"/>
    </location>
</feature>
<reference evidence="3" key="1">
    <citation type="journal article" date="2019" name="Sci. Rep.">
        <title>Draft genome of Tanacetum cinerariifolium, the natural source of mosquito coil.</title>
        <authorList>
            <person name="Yamashiro T."/>
            <person name="Shiraishi A."/>
            <person name="Satake H."/>
            <person name="Nakayama K."/>
        </authorList>
    </citation>
    <scope>NUCLEOTIDE SEQUENCE</scope>
</reference>
<accession>A0A699IQR9</accession>
<dbReference type="AlphaFoldDB" id="A0A699IQR9"/>
<protein>
    <recommendedName>
        <fullName evidence="4">Reverse transcriptase domain-containing protein</fullName>
    </recommendedName>
</protein>
<name>A0A699IQR9_TANCI</name>
<sequence length="169" mass="18608">MIGCKVTRTLATVEIEIILILGLPCCLSSSMRCLENVVNCEAAMTKFDKNSAVIILRKKIATLRGSQSFVSLEAEKVRLEAVEASLHQELKNAKLDRVEVVLKVLPYVAMELVFEEVANMKEPFDIMKRPVSTRTHVPASSAPSRKATPSSAPSSQPLSHYSQVNLLLL</sequence>
<evidence type="ECO:0000313" key="3">
    <source>
        <dbReference type="EMBL" id="GEZ76235.1"/>
    </source>
</evidence>
<evidence type="ECO:0008006" key="4">
    <source>
        <dbReference type="Google" id="ProtNLM"/>
    </source>
</evidence>
<dbReference type="EMBL" id="BKCJ010320202">
    <property type="protein sequence ID" value="GEZ76235.1"/>
    <property type="molecule type" value="Genomic_DNA"/>
</dbReference>
<feature type="signal peptide" evidence="2">
    <location>
        <begin position="1"/>
        <end position="28"/>
    </location>
</feature>
<evidence type="ECO:0000256" key="2">
    <source>
        <dbReference type="SAM" id="SignalP"/>
    </source>
</evidence>
<feature type="region of interest" description="Disordered" evidence="1">
    <location>
        <begin position="135"/>
        <end position="158"/>
    </location>
</feature>